<feature type="transmembrane region" description="Helical" evidence="6">
    <location>
        <begin position="20"/>
        <end position="43"/>
    </location>
</feature>
<feature type="transmembrane region" description="Helical" evidence="6">
    <location>
        <begin position="365"/>
        <end position="385"/>
    </location>
</feature>
<dbReference type="RefSeq" id="WP_068839835.1">
    <property type="nucleotide sequence ID" value="NZ_BMXC01000001.1"/>
</dbReference>
<dbReference type="PANTHER" id="PTHR30250">
    <property type="entry name" value="PST FAMILY PREDICTED COLANIC ACID TRANSPORTER"/>
    <property type="match status" value="1"/>
</dbReference>
<dbReference type="OrthoDB" id="9770347at2"/>
<accession>A0A1I7GBJ1</accession>
<keyword evidence="4 6" id="KW-1133">Transmembrane helix</keyword>
<evidence type="ECO:0000256" key="3">
    <source>
        <dbReference type="ARBA" id="ARBA00022692"/>
    </source>
</evidence>
<protein>
    <submittedName>
        <fullName evidence="7">Membrane protein involved in the export of O-antigen and teichoic acid</fullName>
    </submittedName>
</protein>
<dbReference type="GO" id="GO:0005886">
    <property type="term" value="C:plasma membrane"/>
    <property type="evidence" value="ECO:0007669"/>
    <property type="project" value="UniProtKB-SubCell"/>
</dbReference>
<keyword evidence="3 6" id="KW-0812">Transmembrane</keyword>
<feature type="transmembrane region" description="Helical" evidence="6">
    <location>
        <begin position="123"/>
        <end position="143"/>
    </location>
</feature>
<organism evidence="7 8">
    <name type="scientific">Pontibacter akesuensis</name>
    <dbReference type="NCBI Taxonomy" id="388950"/>
    <lineage>
        <taxon>Bacteria</taxon>
        <taxon>Pseudomonadati</taxon>
        <taxon>Bacteroidota</taxon>
        <taxon>Cytophagia</taxon>
        <taxon>Cytophagales</taxon>
        <taxon>Hymenobacteraceae</taxon>
        <taxon>Pontibacter</taxon>
    </lineage>
</organism>
<evidence type="ECO:0000256" key="5">
    <source>
        <dbReference type="ARBA" id="ARBA00023136"/>
    </source>
</evidence>
<evidence type="ECO:0000256" key="1">
    <source>
        <dbReference type="ARBA" id="ARBA00004651"/>
    </source>
</evidence>
<gene>
    <name evidence="7" type="ORF">SAMN04487941_0893</name>
</gene>
<reference evidence="8" key="1">
    <citation type="submission" date="2016-10" db="EMBL/GenBank/DDBJ databases">
        <authorList>
            <person name="Varghese N."/>
        </authorList>
    </citation>
    <scope>NUCLEOTIDE SEQUENCE [LARGE SCALE GENOMIC DNA]</scope>
    <source>
        <strain evidence="8">DSM 18820</strain>
    </source>
</reference>
<dbReference type="Proteomes" id="UP000182491">
    <property type="component" value="Unassembled WGS sequence"/>
</dbReference>
<feature type="transmembrane region" description="Helical" evidence="6">
    <location>
        <begin position="55"/>
        <end position="77"/>
    </location>
</feature>
<feature type="transmembrane region" description="Helical" evidence="6">
    <location>
        <begin position="183"/>
        <end position="202"/>
    </location>
</feature>
<keyword evidence="8" id="KW-1185">Reference proteome</keyword>
<dbReference type="InterPro" id="IPR050833">
    <property type="entry name" value="Poly_Biosynth_Transport"/>
</dbReference>
<feature type="transmembrane region" description="Helical" evidence="6">
    <location>
        <begin position="89"/>
        <end position="111"/>
    </location>
</feature>
<dbReference type="STRING" id="388950.GCA_001611675_04030"/>
<dbReference type="AlphaFoldDB" id="A0A1I7GBJ1"/>
<feature type="transmembrane region" description="Helical" evidence="6">
    <location>
        <begin position="334"/>
        <end position="358"/>
    </location>
</feature>
<dbReference type="InterPro" id="IPR002797">
    <property type="entry name" value="Polysacc_synth"/>
</dbReference>
<feature type="transmembrane region" description="Helical" evidence="6">
    <location>
        <begin position="423"/>
        <end position="441"/>
    </location>
</feature>
<feature type="transmembrane region" description="Helical" evidence="6">
    <location>
        <begin position="391"/>
        <end position="411"/>
    </location>
</feature>
<dbReference type="PANTHER" id="PTHR30250:SF11">
    <property type="entry name" value="O-ANTIGEN TRANSPORTER-RELATED"/>
    <property type="match status" value="1"/>
</dbReference>
<proteinExistence type="predicted"/>
<evidence type="ECO:0000256" key="4">
    <source>
        <dbReference type="ARBA" id="ARBA00022989"/>
    </source>
</evidence>
<evidence type="ECO:0000256" key="2">
    <source>
        <dbReference type="ARBA" id="ARBA00022475"/>
    </source>
</evidence>
<feature type="transmembrane region" description="Helical" evidence="6">
    <location>
        <begin position="222"/>
        <end position="239"/>
    </location>
</feature>
<evidence type="ECO:0000313" key="7">
    <source>
        <dbReference type="EMBL" id="SFU45819.1"/>
    </source>
</evidence>
<name>A0A1I7GBJ1_9BACT</name>
<dbReference type="EMBL" id="FPCA01000001">
    <property type="protein sequence ID" value="SFU45819.1"/>
    <property type="molecule type" value="Genomic_DNA"/>
</dbReference>
<keyword evidence="2" id="KW-1003">Cell membrane</keyword>
<feature type="transmembrane region" description="Helical" evidence="6">
    <location>
        <begin position="447"/>
        <end position="465"/>
    </location>
</feature>
<feature type="transmembrane region" description="Helical" evidence="6">
    <location>
        <begin position="259"/>
        <end position="280"/>
    </location>
</feature>
<keyword evidence="5 6" id="KW-0472">Membrane</keyword>
<evidence type="ECO:0000313" key="8">
    <source>
        <dbReference type="Proteomes" id="UP000182491"/>
    </source>
</evidence>
<evidence type="ECO:0000256" key="6">
    <source>
        <dbReference type="SAM" id="Phobius"/>
    </source>
</evidence>
<sequence length="483" mass="54519">MKVKDKRSTGAGALKSFIQFSYGTWGLAFINILTTPVITWLIVPEELGRASMFTLLYNVLLNIALLGTDQSFCRFFYENTRSRPTLLSSSILIPLLLVLVIGVGVISSWDFLSTLMFGQSEPVTVALILVFTLLSGVIYRFGLLSLRMYKSANSYSILQIINGVLNVTLIVGYSWLVHKSYEAIIIAFLISTSCSALITISIQYKLWKRAVVAVDSELIKKTIFYGLPFVPAFILEWLFQASDRFFLRYYMSFEDIGIYAASFKIVAALNLLQSGFNLFWVPFSYELFSKNPEERGTYAKVFNFLSAALLAVIVMLMLFKNIIASILADSYSEAAYIIPFLLFIPVLYTISEVTVVGINLKKKTYFHLYISLFAFISNVLLNFLLIPAFGIKGAAIATGLSYFVFFVSRTFYSQSLFKINYAWSRFTCALVIAFCCAIVHSFMEQSIYSLSLGIVGMLLVILLFLQEWKEMLQIAKSRLKLKA</sequence>
<dbReference type="Pfam" id="PF01943">
    <property type="entry name" value="Polysacc_synt"/>
    <property type="match status" value="1"/>
</dbReference>
<feature type="transmembrane region" description="Helical" evidence="6">
    <location>
        <begin position="301"/>
        <end position="328"/>
    </location>
</feature>
<feature type="transmembrane region" description="Helical" evidence="6">
    <location>
        <begin position="155"/>
        <end position="177"/>
    </location>
</feature>
<comment type="subcellular location">
    <subcellularLocation>
        <location evidence="1">Cell membrane</location>
        <topology evidence="1">Multi-pass membrane protein</topology>
    </subcellularLocation>
</comment>